<dbReference type="STRING" id="28034.BFX07_13975"/>
<dbReference type="EMBL" id="FWWY01000001">
    <property type="protein sequence ID" value="SMC03998.1"/>
    <property type="molecule type" value="Genomic_DNA"/>
</dbReference>
<feature type="region of interest" description="Disordered" evidence="1">
    <location>
        <begin position="150"/>
        <end position="169"/>
    </location>
</feature>
<evidence type="ECO:0000256" key="1">
    <source>
        <dbReference type="SAM" id="MobiDB-lite"/>
    </source>
</evidence>
<sequence length="169" mass="18146">MTAMVEPTTKLSGPYSGHKTTWKTVMAMTVITMTSVAVPLIWVGQKVSAQIALQDRHVRNIRAAWEVDAHQTEQLRQQLTQLLAKGRAEKAQHDATAKALTQTTDQIIATEKAINHTVAQMDHLTGTPVTNLLPLSPALSSSALTPMTLPAMPTTPPVIHTVTGASGKP</sequence>
<keyword evidence="2" id="KW-1133">Transmembrane helix</keyword>
<accession>A0A1W1WCF4</accession>
<evidence type="ECO:0000256" key="2">
    <source>
        <dbReference type="SAM" id="Phobius"/>
    </source>
</evidence>
<dbReference type="AlphaFoldDB" id="A0A1W1WCF4"/>
<protein>
    <submittedName>
        <fullName evidence="3">Uncharacterized protein</fullName>
    </submittedName>
</protein>
<proteinExistence type="predicted"/>
<gene>
    <name evidence="3" type="ORF">SAMN00768000_1399</name>
</gene>
<reference evidence="4" key="1">
    <citation type="submission" date="2017-04" db="EMBL/GenBank/DDBJ databases">
        <authorList>
            <person name="Varghese N."/>
            <person name="Submissions S."/>
        </authorList>
    </citation>
    <scope>NUCLEOTIDE SEQUENCE [LARGE SCALE GENOMIC DNA]</scope>
    <source>
        <strain evidence="4">DSM 9293</strain>
    </source>
</reference>
<keyword evidence="4" id="KW-1185">Reference proteome</keyword>
<feature type="transmembrane region" description="Helical" evidence="2">
    <location>
        <begin position="20"/>
        <end position="43"/>
    </location>
</feature>
<name>A0A1W1WCF4_SULTA</name>
<evidence type="ECO:0000313" key="3">
    <source>
        <dbReference type="EMBL" id="SMC03998.1"/>
    </source>
</evidence>
<keyword evidence="2" id="KW-0472">Membrane</keyword>
<organism evidence="3 4">
    <name type="scientific">Sulfobacillus thermosulfidooxidans (strain DSM 9293 / VKM B-1269 / AT-1)</name>
    <dbReference type="NCBI Taxonomy" id="929705"/>
    <lineage>
        <taxon>Bacteria</taxon>
        <taxon>Bacillati</taxon>
        <taxon>Bacillota</taxon>
        <taxon>Clostridia</taxon>
        <taxon>Eubacteriales</taxon>
        <taxon>Clostridiales Family XVII. Incertae Sedis</taxon>
        <taxon>Sulfobacillus</taxon>
    </lineage>
</organism>
<evidence type="ECO:0000313" key="4">
    <source>
        <dbReference type="Proteomes" id="UP000192660"/>
    </source>
</evidence>
<dbReference type="Proteomes" id="UP000192660">
    <property type="component" value="Unassembled WGS sequence"/>
</dbReference>
<keyword evidence="2" id="KW-0812">Transmembrane</keyword>